<dbReference type="InterPro" id="IPR001496">
    <property type="entry name" value="SOCS_box"/>
</dbReference>
<reference evidence="2" key="1">
    <citation type="journal article" date="2023" name="Mol. Biol. Evol.">
        <title>Third-Generation Sequencing Reveals the Adaptive Role of the Epigenome in Three Deep-Sea Polychaetes.</title>
        <authorList>
            <person name="Perez M."/>
            <person name="Aroh O."/>
            <person name="Sun Y."/>
            <person name="Lan Y."/>
            <person name="Juniper S.K."/>
            <person name="Young C.R."/>
            <person name="Angers B."/>
            <person name="Qian P.Y."/>
        </authorList>
    </citation>
    <scope>NUCLEOTIDE SEQUENCE</scope>
    <source>
        <strain evidence="2">P08H-3</strain>
    </source>
</reference>
<dbReference type="EMBL" id="JAODUP010000194">
    <property type="protein sequence ID" value="KAK2157261.1"/>
    <property type="molecule type" value="Genomic_DNA"/>
</dbReference>
<feature type="domain" description="SOCS box" evidence="1">
    <location>
        <begin position="338"/>
        <end position="380"/>
    </location>
</feature>
<dbReference type="Pfam" id="PF07525">
    <property type="entry name" value="SOCS_box"/>
    <property type="match status" value="1"/>
</dbReference>
<keyword evidence="3" id="KW-1185">Reference proteome</keyword>
<gene>
    <name evidence="2" type="ORF">LSH36_194g03009</name>
</gene>
<dbReference type="AlphaFoldDB" id="A0AAD9JQ90"/>
<organism evidence="2 3">
    <name type="scientific">Paralvinella palmiformis</name>
    <dbReference type="NCBI Taxonomy" id="53620"/>
    <lineage>
        <taxon>Eukaryota</taxon>
        <taxon>Metazoa</taxon>
        <taxon>Spiralia</taxon>
        <taxon>Lophotrochozoa</taxon>
        <taxon>Annelida</taxon>
        <taxon>Polychaeta</taxon>
        <taxon>Sedentaria</taxon>
        <taxon>Canalipalpata</taxon>
        <taxon>Terebellida</taxon>
        <taxon>Terebelliformia</taxon>
        <taxon>Alvinellidae</taxon>
        <taxon>Paralvinella</taxon>
    </lineage>
</organism>
<comment type="caution">
    <text evidence="2">The sequence shown here is derived from an EMBL/GenBank/DDBJ whole genome shotgun (WGS) entry which is preliminary data.</text>
</comment>
<evidence type="ECO:0000313" key="2">
    <source>
        <dbReference type="EMBL" id="KAK2157261.1"/>
    </source>
</evidence>
<proteinExistence type="predicted"/>
<protein>
    <recommendedName>
        <fullName evidence="1">SOCS box domain-containing protein</fullName>
    </recommendedName>
</protein>
<evidence type="ECO:0000313" key="3">
    <source>
        <dbReference type="Proteomes" id="UP001208570"/>
    </source>
</evidence>
<dbReference type="PROSITE" id="PS50225">
    <property type="entry name" value="SOCS"/>
    <property type="match status" value="1"/>
</dbReference>
<name>A0AAD9JQ90_9ANNE</name>
<accession>A0AAD9JQ90</accession>
<sequence>MARLMEQVNHHRQRPIVDELLQLLRSFYLEKVVHLMTDARSRLVYLSLKICLLRLAASIWQKRNSEFIHSLVEDLAAIDWTRCSWADRLLSSLYETSLLQRHFSAHRRPRGRRSSRRQSLATKSTFNKCCCSPLREALRYHNVPMLDAVLRYESVDLRKAFDDLAERWPGYARRRQNSKSRESSTCVLEESWQYVFHVTKVGCDMLVFPGMKTNSRVPEVVLRLLSHGLVPDICYADGQNILASLIDRALASRSDQDLDNLRIMVGGSWNVNKILTEVRISSTYPNSVFAMSIVCYALISGTEIVSYFYSAGIDVRALPGSYRVEMSDWFRGNKTVDTLKSSCRITVRRHLSRCRREPEARSMSLTVERLPLPGLLNRYLLMQELC</sequence>
<evidence type="ECO:0000259" key="1">
    <source>
        <dbReference type="PROSITE" id="PS50225"/>
    </source>
</evidence>
<dbReference type="Proteomes" id="UP001208570">
    <property type="component" value="Unassembled WGS sequence"/>
</dbReference>